<dbReference type="GeneID" id="83176182"/>
<comment type="caution">
    <text evidence="1">The sequence shown here is derived from an EMBL/GenBank/DDBJ whole genome shotgun (WGS) entry which is preliminary data.</text>
</comment>
<evidence type="ECO:0000313" key="2">
    <source>
        <dbReference type="Proteomes" id="UP001150904"/>
    </source>
</evidence>
<dbReference type="Proteomes" id="UP001150904">
    <property type="component" value="Unassembled WGS sequence"/>
</dbReference>
<proteinExistence type="predicted"/>
<dbReference type="OrthoDB" id="10016792at2759"/>
<reference evidence="1" key="1">
    <citation type="submission" date="2022-12" db="EMBL/GenBank/DDBJ databases">
        <authorList>
            <person name="Petersen C."/>
        </authorList>
    </citation>
    <scope>NUCLEOTIDE SEQUENCE</scope>
    <source>
        <strain evidence="1">IBT 15544</strain>
    </source>
</reference>
<organism evidence="1 2">
    <name type="scientific">Penicillium cinerascens</name>
    <dbReference type="NCBI Taxonomy" id="70096"/>
    <lineage>
        <taxon>Eukaryota</taxon>
        <taxon>Fungi</taxon>
        <taxon>Dikarya</taxon>
        <taxon>Ascomycota</taxon>
        <taxon>Pezizomycotina</taxon>
        <taxon>Eurotiomycetes</taxon>
        <taxon>Eurotiomycetidae</taxon>
        <taxon>Eurotiales</taxon>
        <taxon>Aspergillaceae</taxon>
        <taxon>Penicillium</taxon>
    </lineage>
</organism>
<dbReference type="EMBL" id="JAPQKR010000005">
    <property type="protein sequence ID" value="KAJ5215412.1"/>
    <property type="molecule type" value="Genomic_DNA"/>
</dbReference>
<gene>
    <name evidence="1" type="ORF">N7498_001819</name>
</gene>
<dbReference type="AlphaFoldDB" id="A0A9W9N8X2"/>
<evidence type="ECO:0000313" key="1">
    <source>
        <dbReference type="EMBL" id="KAJ5215412.1"/>
    </source>
</evidence>
<dbReference type="RefSeq" id="XP_058311225.1">
    <property type="nucleotide sequence ID" value="XM_058448881.1"/>
</dbReference>
<keyword evidence="2" id="KW-1185">Reference proteome</keyword>
<protein>
    <submittedName>
        <fullName evidence="1">Uncharacterized protein</fullName>
    </submittedName>
</protein>
<name>A0A9W9N8X2_9EURO</name>
<sequence length="176" mass="19855">MSPSAFRQPLYLQLKVDFMWPFHNFDTDEGKYVNLTPEDLEFLRKYKQVRLKLPATTPNPTEDTLPSFRGCADVRVYRVRFCLDGVRLQRDIRSPSNHIVLDVNLTHEGDSTYYDRFGNWHAFTHDPIDVKPSFRVLPSPDGGSAHLSALDNGAIVSTVPTAGGLQKYAAPSPFAT</sequence>
<accession>A0A9W9N8X2</accession>
<reference evidence="1" key="2">
    <citation type="journal article" date="2023" name="IMA Fungus">
        <title>Comparative genomic study of the Penicillium genus elucidates a diverse pangenome and 15 lateral gene transfer events.</title>
        <authorList>
            <person name="Petersen C."/>
            <person name="Sorensen T."/>
            <person name="Nielsen M.R."/>
            <person name="Sondergaard T.E."/>
            <person name="Sorensen J.L."/>
            <person name="Fitzpatrick D.A."/>
            <person name="Frisvad J.C."/>
            <person name="Nielsen K.L."/>
        </authorList>
    </citation>
    <scope>NUCLEOTIDE SEQUENCE</scope>
    <source>
        <strain evidence="1">IBT 15544</strain>
    </source>
</reference>